<dbReference type="RefSeq" id="WP_289163034.1">
    <property type="nucleotide sequence ID" value="NZ_JASZZN010000005.1"/>
</dbReference>
<feature type="transmembrane region" description="Helical" evidence="1">
    <location>
        <begin position="356"/>
        <end position="382"/>
    </location>
</feature>
<feature type="transmembrane region" description="Helical" evidence="1">
    <location>
        <begin position="54"/>
        <end position="75"/>
    </location>
</feature>
<feature type="transmembrane region" description="Helical" evidence="1">
    <location>
        <begin position="96"/>
        <end position="124"/>
    </location>
</feature>
<feature type="transmembrane region" description="Helical" evidence="1">
    <location>
        <begin position="172"/>
        <end position="197"/>
    </location>
</feature>
<reference evidence="2 3" key="1">
    <citation type="submission" date="2023-06" db="EMBL/GenBank/DDBJ databases">
        <title>Roseiconus lacunae JC819 isolated from Gulf of Mannar region, Tamil Nadu.</title>
        <authorList>
            <person name="Pk S."/>
            <person name="Ch S."/>
            <person name="Ch V.R."/>
        </authorList>
    </citation>
    <scope>NUCLEOTIDE SEQUENCE [LARGE SCALE GENOMIC DNA]</scope>
    <source>
        <strain evidence="2 3">JC819</strain>
    </source>
</reference>
<feature type="transmembrane region" description="Helical" evidence="1">
    <location>
        <begin position="315"/>
        <end position="335"/>
    </location>
</feature>
<feature type="transmembrane region" description="Helical" evidence="1">
    <location>
        <begin position="416"/>
        <end position="437"/>
    </location>
</feature>
<keyword evidence="3" id="KW-1185">Reference proteome</keyword>
<feature type="transmembrane region" description="Helical" evidence="1">
    <location>
        <begin position="483"/>
        <end position="502"/>
    </location>
</feature>
<organism evidence="2 3">
    <name type="scientific">Roseiconus lacunae</name>
    <dbReference type="NCBI Taxonomy" id="2605694"/>
    <lineage>
        <taxon>Bacteria</taxon>
        <taxon>Pseudomonadati</taxon>
        <taxon>Planctomycetota</taxon>
        <taxon>Planctomycetia</taxon>
        <taxon>Pirellulales</taxon>
        <taxon>Pirellulaceae</taxon>
        <taxon>Roseiconus</taxon>
    </lineage>
</organism>
<feature type="transmembrane region" description="Helical" evidence="1">
    <location>
        <begin position="209"/>
        <end position="231"/>
    </location>
</feature>
<feature type="transmembrane region" description="Helical" evidence="1">
    <location>
        <begin position="443"/>
        <end position="462"/>
    </location>
</feature>
<proteinExistence type="predicted"/>
<keyword evidence="1" id="KW-0812">Transmembrane</keyword>
<evidence type="ECO:0000313" key="2">
    <source>
        <dbReference type="EMBL" id="MDM4015533.1"/>
    </source>
</evidence>
<feature type="transmembrane region" description="Helical" evidence="1">
    <location>
        <begin position="388"/>
        <end position="409"/>
    </location>
</feature>
<comment type="caution">
    <text evidence="2">The sequence shown here is derived from an EMBL/GenBank/DDBJ whole genome shotgun (WGS) entry which is preliminary data.</text>
</comment>
<dbReference type="Proteomes" id="UP001239462">
    <property type="component" value="Unassembled WGS sequence"/>
</dbReference>
<feature type="transmembrane region" description="Helical" evidence="1">
    <location>
        <begin position="144"/>
        <end position="165"/>
    </location>
</feature>
<protein>
    <submittedName>
        <fullName evidence="2">ABC-2 transporter permease</fullName>
    </submittedName>
</protein>
<dbReference type="EMBL" id="JASZZN010000005">
    <property type="protein sequence ID" value="MDM4015533.1"/>
    <property type="molecule type" value="Genomic_DNA"/>
</dbReference>
<feature type="transmembrane region" description="Helical" evidence="1">
    <location>
        <begin position="20"/>
        <end position="42"/>
    </location>
</feature>
<name>A0ABT7PGP9_9BACT</name>
<sequence>MNVQIFTRLLWKDYRLLRSLAIAAPLSTLGFFILLELISHLVPLGRSDTLGGATAIWSFVPFLVAFGAPALLIGSEEDSGSLAWLRTLPANWKPIIASKFLVSFGCLMWSWLIGTLLLFVTFGIHQKEILFDITNSKQQVDGPFPAALGTIGLSIAALLCSLFTATYFRSAIVGLIASAPMFGGALWAFFGLFVWWSGAARPMPFSADALFWFVAIACLVLLALTGLTTLASRQRLTGPERDWSALSKANRIRSAYQPPMSTGYKLGAALAGRRPSPFHALLWQSFRPNAWYYLLAVVISIAAGVLVHADQNSRALGYILLAIVGFAIAGLTFYSDSIRGRSAFFFDRGISPRLVWVTRLLPSFVLIHLILLIAISPFLITVNLAQETAMILSIYAGGLAAYAMAVLFSQATTRPLLSFFAGPVAVHFSGMFLVLAVFGFYPWAVGVLLISAAILFVASYRLTNLWTQRKAYTKHYVLTSVKYIAAALLFPVLVVLAIRWSTMLPNTSTWRQDMFAMELPTSDRDPIAIRPGAGNQRLRLSTPVTIPLGDELDWILSKELADEDNIGEHISLLRLSEVFIDPQHSSYQGQQFWISRIGHPDTTLFDDQLAVIDVLQKWSRVVRDQAIEGQSSFNELLYVAEHADWLSTLALQMMVNQSGVNVEIRQRLVNLPSDQTVQQSRRNSLIRHWRSYQESRSGFWGGYPNPPTLPWLVIERVRAQRAVDHLTMETLEQTRQGDWFTFAETAVGYETIAYIRRDTDVNNVYAYYPLYPSEWIRRFGEIDQRLKTLRGFAGSKSGE</sequence>
<feature type="transmembrane region" description="Helical" evidence="1">
    <location>
        <begin position="290"/>
        <end position="309"/>
    </location>
</feature>
<gene>
    <name evidence="2" type="ORF">QTN89_08845</name>
</gene>
<evidence type="ECO:0000256" key="1">
    <source>
        <dbReference type="SAM" id="Phobius"/>
    </source>
</evidence>
<accession>A0ABT7PGP9</accession>
<evidence type="ECO:0000313" key="3">
    <source>
        <dbReference type="Proteomes" id="UP001239462"/>
    </source>
</evidence>
<keyword evidence="1" id="KW-0472">Membrane</keyword>
<keyword evidence="1" id="KW-1133">Transmembrane helix</keyword>